<feature type="compositionally biased region" description="Pro residues" evidence="5">
    <location>
        <begin position="195"/>
        <end position="204"/>
    </location>
</feature>
<comment type="caution">
    <text evidence="7">The sequence shown here is derived from an EMBL/GenBank/DDBJ whole genome shotgun (WGS) entry which is preliminary data.</text>
</comment>
<reference evidence="7" key="2">
    <citation type="submission" date="2023-06" db="EMBL/GenBank/DDBJ databases">
        <authorList>
            <consortium name="Lawrence Berkeley National Laboratory"/>
            <person name="Mondo S.J."/>
            <person name="Hensen N."/>
            <person name="Bonometti L."/>
            <person name="Westerberg I."/>
            <person name="Brannstrom I.O."/>
            <person name="Guillou S."/>
            <person name="Cros-Aarteil S."/>
            <person name="Calhoun S."/>
            <person name="Haridas S."/>
            <person name="Kuo A."/>
            <person name="Pangilinan J."/>
            <person name="Riley R."/>
            <person name="Labutti K."/>
            <person name="Andreopoulos B."/>
            <person name="Lipzen A."/>
            <person name="Chen C."/>
            <person name="Yanf M."/>
            <person name="Daum C."/>
            <person name="Ng V."/>
            <person name="Clum A."/>
            <person name="Steindorff A."/>
            <person name="Ohm R."/>
            <person name="Martin F."/>
            <person name="Silar P."/>
            <person name="Natvig D."/>
            <person name="Lalanne C."/>
            <person name="Gautier V."/>
            <person name="Ament-Velasquez S.L."/>
            <person name="Kruys A."/>
            <person name="Hutchinson M.I."/>
            <person name="Powell A.J."/>
            <person name="Barry K."/>
            <person name="Miller A.N."/>
            <person name="Grigoriev I.V."/>
            <person name="Debuchy R."/>
            <person name="Gladieux P."/>
            <person name="Thoren M.H."/>
            <person name="Johannesson H."/>
        </authorList>
    </citation>
    <scope>NUCLEOTIDE SEQUENCE</scope>
    <source>
        <strain evidence="7">CBS 333.67</strain>
    </source>
</reference>
<dbReference type="PANTHER" id="PTHR24210:SF14">
    <property type="entry name" value="LIM ZINC-BINDING DOMAIN-CONTAINING PROTEIN"/>
    <property type="match status" value="1"/>
</dbReference>
<dbReference type="Proteomes" id="UP001273166">
    <property type="component" value="Unassembled WGS sequence"/>
</dbReference>
<gene>
    <name evidence="7" type="ORF">B0T15DRAFT_509398</name>
</gene>
<feature type="compositionally biased region" description="Polar residues" evidence="5">
    <location>
        <begin position="323"/>
        <end position="340"/>
    </location>
</feature>
<feature type="domain" description="LIM zinc-binding" evidence="6">
    <location>
        <begin position="571"/>
        <end position="630"/>
    </location>
</feature>
<evidence type="ECO:0000313" key="7">
    <source>
        <dbReference type="EMBL" id="KAK3308997.1"/>
    </source>
</evidence>
<evidence type="ECO:0000256" key="5">
    <source>
        <dbReference type="SAM" id="MobiDB-lite"/>
    </source>
</evidence>
<feature type="compositionally biased region" description="Low complexity" evidence="5">
    <location>
        <begin position="39"/>
        <end position="55"/>
    </location>
</feature>
<keyword evidence="1 4" id="KW-0479">Metal-binding</keyword>
<dbReference type="GO" id="GO:0030695">
    <property type="term" value="F:GTPase regulator activity"/>
    <property type="evidence" value="ECO:0007669"/>
    <property type="project" value="UniProtKB-ARBA"/>
</dbReference>
<dbReference type="FunFam" id="2.10.110.10:FF:000105">
    <property type="entry name" value="Similar to LIM domain-containing protein"/>
    <property type="match status" value="1"/>
</dbReference>
<dbReference type="Pfam" id="PF00412">
    <property type="entry name" value="LIM"/>
    <property type="match status" value="2"/>
</dbReference>
<feature type="region of interest" description="Disordered" evidence="5">
    <location>
        <begin position="1"/>
        <end position="427"/>
    </location>
</feature>
<feature type="compositionally biased region" description="Gly residues" evidence="5">
    <location>
        <begin position="641"/>
        <end position="669"/>
    </location>
</feature>
<dbReference type="PANTHER" id="PTHR24210">
    <property type="entry name" value="LIM DOMAIN-CONTAINING PROTEIN"/>
    <property type="match status" value="1"/>
</dbReference>
<dbReference type="RefSeq" id="XP_062724777.1">
    <property type="nucleotide sequence ID" value="XM_062867782.1"/>
</dbReference>
<evidence type="ECO:0000256" key="4">
    <source>
        <dbReference type="PROSITE-ProRule" id="PRU00125"/>
    </source>
</evidence>
<feature type="compositionally biased region" description="Basic and acidic residues" evidence="5">
    <location>
        <begin position="373"/>
        <end position="383"/>
    </location>
</feature>
<name>A0AAJ0GZK5_9PEZI</name>
<evidence type="ECO:0000256" key="1">
    <source>
        <dbReference type="ARBA" id="ARBA00022723"/>
    </source>
</evidence>
<dbReference type="InterPro" id="IPR001781">
    <property type="entry name" value="Znf_LIM"/>
</dbReference>
<feature type="compositionally biased region" description="Low complexity" evidence="5">
    <location>
        <begin position="475"/>
        <end position="484"/>
    </location>
</feature>
<organism evidence="7 8">
    <name type="scientific">Chaetomium strumarium</name>
    <dbReference type="NCBI Taxonomy" id="1170767"/>
    <lineage>
        <taxon>Eukaryota</taxon>
        <taxon>Fungi</taxon>
        <taxon>Dikarya</taxon>
        <taxon>Ascomycota</taxon>
        <taxon>Pezizomycotina</taxon>
        <taxon>Sordariomycetes</taxon>
        <taxon>Sordariomycetidae</taxon>
        <taxon>Sordariales</taxon>
        <taxon>Chaetomiaceae</taxon>
        <taxon>Chaetomium</taxon>
    </lineage>
</organism>
<dbReference type="InterPro" id="IPR017351">
    <property type="entry name" value="PINCH-1-4-like"/>
</dbReference>
<feature type="region of interest" description="Disordered" evidence="5">
    <location>
        <begin position="630"/>
        <end position="694"/>
    </location>
</feature>
<dbReference type="PROSITE" id="PS00478">
    <property type="entry name" value="LIM_DOMAIN_1"/>
    <property type="match status" value="2"/>
</dbReference>
<dbReference type="CDD" id="cd09397">
    <property type="entry name" value="LIM1_UF1"/>
    <property type="match status" value="1"/>
</dbReference>
<dbReference type="Gene3D" id="2.10.110.10">
    <property type="entry name" value="Cysteine Rich Protein"/>
    <property type="match status" value="2"/>
</dbReference>
<evidence type="ECO:0000313" key="8">
    <source>
        <dbReference type="Proteomes" id="UP001273166"/>
    </source>
</evidence>
<feature type="compositionally biased region" description="Low complexity" evidence="5">
    <location>
        <begin position="304"/>
        <end position="316"/>
    </location>
</feature>
<feature type="compositionally biased region" description="Low complexity" evidence="5">
    <location>
        <begin position="148"/>
        <end position="161"/>
    </location>
</feature>
<feature type="compositionally biased region" description="Low complexity" evidence="5">
    <location>
        <begin position="282"/>
        <end position="294"/>
    </location>
</feature>
<feature type="compositionally biased region" description="Polar residues" evidence="5">
    <location>
        <begin position="1"/>
        <end position="11"/>
    </location>
</feature>
<sequence>MPAFGNPSTQKQEPRAPPQVDTLAANRAFSGQDQLTPGSRSSASQSSISPQTPSSLRPGLGKQDEYFAPKIANHSPPPPASRRPGGYGGLEDSNGPEDPSADSSKGPAPNPMDRLHAIASGPFGSGRRPSAPAPNGSSLSIDVAERPSTSASNLGSSLGSAKGFPAPKPNGYGGLGPPSTPSRADTFPRGSDRFGPPPRTPTAPTPSAALRPDRLRSPLESPANADGRVPMTADRTRRPSRGPDTSRPPPPRTGLVRPKTPGVPTINLAEEFGIGNPYHTPSESTSSNNSDTSSQPERRPSQASSRTSPPRSLSSRSGRKPSDTSGFDNLMSDIQASMNDTKPTPPALAPLKLPTRDPYAKDRPSPLSARPPRTGDRGYDPRIDPLIQNPRYAARGRSPVPSPAVNSSAPESLSVQTPSDILSPSTAGLPSLALRFASSPERMADTQQEQHHSQQQQEHQHPAPRGPDPELGPKPTRSQSQPRPQQREPPSIPPPAAATAPTTTTRGNCKACGLPIKGKSISSADGRLTGRYHKPCFVCSTCQEPFSSATFYVLDDKPYCELHYHQLNGSLCGSCGRGIEGQYLEDTESRVKHHVGCFKCAGCGMALRDGYFEVGGKAYCEKDAWRLVGGQQQHPPPWQGGPNGGGPLRPPYMGGGMGGGPRGPPGSGGYNRSPLGPPGPRLRMEKRMTRLGMM</sequence>
<protein>
    <recommendedName>
        <fullName evidence="6">LIM zinc-binding domain-containing protein</fullName>
    </recommendedName>
</protein>
<dbReference type="GeneID" id="87886611"/>
<feature type="domain" description="LIM zinc-binding" evidence="6">
    <location>
        <begin position="507"/>
        <end position="570"/>
    </location>
</feature>
<feature type="compositionally biased region" description="Polar residues" evidence="5">
    <location>
        <begin position="29"/>
        <end position="38"/>
    </location>
</feature>
<dbReference type="PROSITE" id="PS50023">
    <property type="entry name" value="LIM_DOMAIN_2"/>
    <property type="match status" value="2"/>
</dbReference>
<evidence type="ECO:0000259" key="6">
    <source>
        <dbReference type="PROSITE" id="PS50023"/>
    </source>
</evidence>
<dbReference type="SUPFAM" id="SSF57716">
    <property type="entry name" value="Glucocorticoid receptor-like (DNA-binding domain)"/>
    <property type="match status" value="1"/>
</dbReference>
<keyword evidence="2 4" id="KW-0862">Zinc</keyword>
<dbReference type="GO" id="GO:0046872">
    <property type="term" value="F:metal ion binding"/>
    <property type="evidence" value="ECO:0007669"/>
    <property type="project" value="UniProtKB-KW"/>
</dbReference>
<feature type="compositionally biased region" description="Basic and acidic residues" evidence="5">
    <location>
        <begin position="442"/>
        <end position="452"/>
    </location>
</feature>
<evidence type="ECO:0000256" key="3">
    <source>
        <dbReference type="ARBA" id="ARBA00023038"/>
    </source>
</evidence>
<dbReference type="EMBL" id="JAUDZG010000002">
    <property type="protein sequence ID" value="KAK3308997.1"/>
    <property type="molecule type" value="Genomic_DNA"/>
</dbReference>
<feature type="compositionally biased region" description="Low complexity" evidence="5">
    <location>
        <begin position="497"/>
        <end position="506"/>
    </location>
</feature>
<feature type="region of interest" description="Disordered" evidence="5">
    <location>
        <begin position="440"/>
        <end position="506"/>
    </location>
</feature>
<dbReference type="SMART" id="SM00132">
    <property type="entry name" value="LIM"/>
    <property type="match status" value="2"/>
</dbReference>
<feature type="compositionally biased region" description="Basic and acidic residues" evidence="5">
    <location>
        <begin position="354"/>
        <end position="364"/>
    </location>
</feature>
<accession>A0AAJ0GZK5</accession>
<proteinExistence type="predicted"/>
<dbReference type="AlphaFoldDB" id="A0AAJ0GZK5"/>
<reference evidence="7" key="1">
    <citation type="journal article" date="2023" name="Mol. Phylogenet. Evol.">
        <title>Genome-scale phylogeny and comparative genomics of the fungal order Sordariales.</title>
        <authorList>
            <person name="Hensen N."/>
            <person name="Bonometti L."/>
            <person name="Westerberg I."/>
            <person name="Brannstrom I.O."/>
            <person name="Guillou S."/>
            <person name="Cros-Aarteil S."/>
            <person name="Calhoun S."/>
            <person name="Haridas S."/>
            <person name="Kuo A."/>
            <person name="Mondo S."/>
            <person name="Pangilinan J."/>
            <person name="Riley R."/>
            <person name="LaButti K."/>
            <person name="Andreopoulos B."/>
            <person name="Lipzen A."/>
            <person name="Chen C."/>
            <person name="Yan M."/>
            <person name="Daum C."/>
            <person name="Ng V."/>
            <person name="Clum A."/>
            <person name="Steindorff A."/>
            <person name="Ohm R.A."/>
            <person name="Martin F."/>
            <person name="Silar P."/>
            <person name="Natvig D.O."/>
            <person name="Lalanne C."/>
            <person name="Gautier V."/>
            <person name="Ament-Velasquez S.L."/>
            <person name="Kruys A."/>
            <person name="Hutchinson M.I."/>
            <person name="Powell A.J."/>
            <person name="Barry K."/>
            <person name="Miller A.N."/>
            <person name="Grigoriev I.V."/>
            <person name="Debuchy R."/>
            <person name="Gladieux P."/>
            <person name="Hiltunen Thoren M."/>
            <person name="Johannesson H."/>
        </authorList>
    </citation>
    <scope>NUCLEOTIDE SEQUENCE</scope>
    <source>
        <strain evidence="7">CBS 333.67</strain>
    </source>
</reference>
<keyword evidence="8" id="KW-1185">Reference proteome</keyword>
<feature type="compositionally biased region" description="Polar residues" evidence="5">
    <location>
        <begin position="411"/>
        <end position="427"/>
    </location>
</feature>
<dbReference type="CDD" id="cd08368">
    <property type="entry name" value="LIM"/>
    <property type="match status" value="1"/>
</dbReference>
<evidence type="ECO:0000256" key="2">
    <source>
        <dbReference type="ARBA" id="ARBA00022833"/>
    </source>
</evidence>
<keyword evidence="3 4" id="KW-0440">LIM domain</keyword>